<comment type="caution">
    <text evidence="2">The sequence shown here is derived from an EMBL/GenBank/DDBJ whole genome shotgun (WGS) entry which is preliminary data.</text>
</comment>
<dbReference type="EMBL" id="LAZR01007945">
    <property type="protein sequence ID" value="KKM81900.1"/>
    <property type="molecule type" value="Genomic_DNA"/>
</dbReference>
<feature type="transmembrane region" description="Helical" evidence="1">
    <location>
        <begin position="182"/>
        <end position="203"/>
    </location>
</feature>
<sequence length="214" mass="25300">MALKKIKKRISVYFILTKLIKVFIIQLIVLFTLIIGIHYSLNKVNSIYDFYSVIDNTPPYQEGFYFFGNRIYNSQILILAILLFITLITISFIYTGLSFTIKRNKILIINSNKTYTLAFFILINLLLMVIIISHYIEPIIQNAITYNFYVRRLLIDNNIKTFKFWTIFGIIFSSKHYENLNLVLDILFVLIFIFIIGLIIVYITSNYKILRVEE</sequence>
<dbReference type="AlphaFoldDB" id="A0A0F9MZ84"/>
<feature type="transmembrane region" description="Helical" evidence="1">
    <location>
        <begin position="76"/>
        <end position="97"/>
    </location>
</feature>
<evidence type="ECO:0000256" key="1">
    <source>
        <dbReference type="SAM" id="Phobius"/>
    </source>
</evidence>
<keyword evidence="1" id="KW-0472">Membrane</keyword>
<keyword evidence="1" id="KW-1133">Transmembrane helix</keyword>
<organism evidence="2">
    <name type="scientific">marine sediment metagenome</name>
    <dbReference type="NCBI Taxonomy" id="412755"/>
    <lineage>
        <taxon>unclassified sequences</taxon>
        <taxon>metagenomes</taxon>
        <taxon>ecological metagenomes</taxon>
    </lineage>
</organism>
<proteinExistence type="predicted"/>
<name>A0A0F9MZ84_9ZZZZ</name>
<feature type="transmembrane region" description="Helical" evidence="1">
    <location>
        <begin position="117"/>
        <end position="136"/>
    </location>
</feature>
<reference evidence="2" key="1">
    <citation type="journal article" date="2015" name="Nature">
        <title>Complex archaea that bridge the gap between prokaryotes and eukaryotes.</title>
        <authorList>
            <person name="Spang A."/>
            <person name="Saw J.H."/>
            <person name="Jorgensen S.L."/>
            <person name="Zaremba-Niedzwiedzka K."/>
            <person name="Martijn J."/>
            <person name="Lind A.E."/>
            <person name="van Eijk R."/>
            <person name="Schleper C."/>
            <person name="Guy L."/>
            <person name="Ettema T.J."/>
        </authorList>
    </citation>
    <scope>NUCLEOTIDE SEQUENCE</scope>
</reference>
<gene>
    <name evidence="2" type="ORF">LCGC14_1325080</name>
</gene>
<keyword evidence="1" id="KW-0812">Transmembrane</keyword>
<evidence type="ECO:0000313" key="2">
    <source>
        <dbReference type="EMBL" id="KKM81900.1"/>
    </source>
</evidence>
<protein>
    <submittedName>
        <fullName evidence="2">Uncharacterized protein</fullName>
    </submittedName>
</protein>
<feature type="transmembrane region" description="Helical" evidence="1">
    <location>
        <begin position="12"/>
        <end position="41"/>
    </location>
</feature>
<accession>A0A0F9MZ84</accession>